<keyword evidence="2" id="KW-0326">Glycosidase</keyword>
<dbReference type="EMBL" id="JAHESF010000010">
    <property type="protein sequence ID" value="MBT1697586.1"/>
    <property type="molecule type" value="Genomic_DNA"/>
</dbReference>
<dbReference type="GO" id="GO:0016798">
    <property type="term" value="F:hydrolase activity, acting on glycosyl bonds"/>
    <property type="evidence" value="ECO:0007669"/>
    <property type="project" value="UniProtKB-KW"/>
</dbReference>
<dbReference type="InterPro" id="IPR039329">
    <property type="entry name" value="SIAE"/>
</dbReference>
<dbReference type="Gene3D" id="3.40.50.1110">
    <property type="entry name" value="SGNH hydrolase"/>
    <property type="match status" value="2"/>
</dbReference>
<keyword evidence="7" id="KW-1185">Reference proteome</keyword>
<comment type="caution">
    <text evidence="6">The sequence shown here is derived from an EMBL/GenBank/DDBJ whole genome shotgun (WGS) entry which is preliminary data.</text>
</comment>
<gene>
    <name evidence="6" type="ORF">KK083_11910</name>
</gene>
<accession>A0AAP2DK45</accession>
<dbReference type="RefSeq" id="WP_254163458.1">
    <property type="nucleotide sequence ID" value="NZ_JAHESF010000010.1"/>
</dbReference>
<proteinExistence type="predicted"/>
<dbReference type="Gene3D" id="2.60.120.260">
    <property type="entry name" value="Galactose-binding domain-like"/>
    <property type="match status" value="1"/>
</dbReference>
<evidence type="ECO:0000259" key="4">
    <source>
        <dbReference type="Pfam" id="PF03629"/>
    </source>
</evidence>
<reference evidence="6 7" key="1">
    <citation type="submission" date="2021-05" db="EMBL/GenBank/DDBJ databases">
        <title>A Polyphasic approach of four new species of the genus Ohtaekwangia: Ohtaekwangia histidinii sp. nov., Ohtaekwangia cretensis sp. nov., Ohtaekwangia indiensis sp. nov., Ohtaekwangia reichenbachii sp. nov. from diverse environment.</title>
        <authorList>
            <person name="Octaviana S."/>
        </authorList>
    </citation>
    <scope>NUCLEOTIDE SEQUENCE [LARGE SCALE GENOMIC DNA]</scope>
    <source>
        <strain evidence="6 7">PWU4</strain>
    </source>
</reference>
<keyword evidence="1" id="KW-0378">Hydrolase</keyword>
<dbReference type="Proteomes" id="UP001319200">
    <property type="component" value="Unassembled WGS sequence"/>
</dbReference>
<evidence type="ECO:0000313" key="6">
    <source>
        <dbReference type="EMBL" id="MBT1697586.1"/>
    </source>
</evidence>
<dbReference type="InterPro" id="IPR036514">
    <property type="entry name" value="SGNH_hydro_sf"/>
</dbReference>
<evidence type="ECO:0000256" key="1">
    <source>
        <dbReference type="ARBA" id="ARBA00022801"/>
    </source>
</evidence>
<dbReference type="Pfam" id="PF21467">
    <property type="entry name" value="BetaGal_gal-bd"/>
    <property type="match status" value="1"/>
</dbReference>
<dbReference type="GO" id="GO:0001681">
    <property type="term" value="F:sialate O-acetylesterase activity"/>
    <property type="evidence" value="ECO:0007669"/>
    <property type="project" value="InterPro"/>
</dbReference>
<feature type="chain" id="PRO_5042952185" evidence="3">
    <location>
        <begin position="23"/>
        <end position="660"/>
    </location>
</feature>
<dbReference type="Pfam" id="PF03629">
    <property type="entry name" value="SASA"/>
    <property type="match status" value="1"/>
</dbReference>
<dbReference type="AlphaFoldDB" id="A0AAP2DK45"/>
<dbReference type="SUPFAM" id="SSF52266">
    <property type="entry name" value="SGNH hydrolase"/>
    <property type="match status" value="1"/>
</dbReference>
<feature type="domain" description="Sialate O-acetylesterase" evidence="4">
    <location>
        <begin position="424"/>
        <end position="529"/>
    </location>
</feature>
<dbReference type="InterPro" id="IPR048913">
    <property type="entry name" value="BetaGal_gal-bd"/>
</dbReference>
<dbReference type="SUPFAM" id="SSF49785">
    <property type="entry name" value="Galactose-binding domain-like"/>
    <property type="match status" value="1"/>
</dbReference>
<sequence length="660" mass="74408">MTHHSKLYFFSCLLMLSAFASRADVRLPQIFQSNMVLQRDVPLNVWGWASPGEEVTVTLSMRTASVKAGKDGKWLVKLPALAAGGPYGMIVQGRNRIVLADILIGEVWLCSGQSNMQWRIDQTGFQEKDTTFIQANQVRLFTVNIDTDYMPRDDVKSSGWKTLSKENVNAFSAVAYHFGKYLQQQLQVPVGLISDNLGATAVETWMSNEALMQFPQFGEILGPIVKEGKSFAALNADFEKIKGDWYKKYYYKGIGIDQQWFRPETDLADWKPIKASGNTWEAEPDLKDHDGAVWFRTTFDLPDDFKQENFSIGLMQIDDYDIAWVNGIKIGETYGRHNHRNYSVPTNTLKKKGNVLVVRVFDTGGIGGFTTSPFWGNKIMWGDWLYKKGEAIDAAKFRKPMLPNATPFSSPAVLYNANIAPLTSFALKGFIWYQGESNVDRAEEYRALFPALIRDWRKQWGMGDLPFLFVQLANHYEEQPQPTESNWAELREAQAMTLKLPNTGMASAIDIGEAGDIHPKNKLDVGRRLGMAAMKTAYGKDIVSAGPSFRKMTIAGNRITLEFDNIGGGLITRDKYGYVRGFQVAGEDRKFYWAKASIEGDKVIIMCKEVAQPVAVRYAWSNNPGPLDFYNKEGLPATPFRTDQWKGVTADQVFREGPRF</sequence>
<dbReference type="GO" id="GO:0005975">
    <property type="term" value="P:carbohydrate metabolic process"/>
    <property type="evidence" value="ECO:0007669"/>
    <property type="project" value="TreeGrafter"/>
</dbReference>
<feature type="domain" description="Beta-galactosidase galactose-binding" evidence="5">
    <location>
        <begin position="293"/>
        <end position="354"/>
    </location>
</feature>
<evidence type="ECO:0000256" key="3">
    <source>
        <dbReference type="SAM" id="SignalP"/>
    </source>
</evidence>
<name>A0AAP2DK45_9BACT</name>
<feature type="signal peptide" evidence="3">
    <location>
        <begin position="1"/>
        <end position="22"/>
    </location>
</feature>
<dbReference type="InterPro" id="IPR005181">
    <property type="entry name" value="SASA"/>
</dbReference>
<evidence type="ECO:0000313" key="7">
    <source>
        <dbReference type="Proteomes" id="UP001319200"/>
    </source>
</evidence>
<dbReference type="PANTHER" id="PTHR22901">
    <property type="entry name" value="SIALATE O-ACETYLESTERASE"/>
    <property type="match status" value="1"/>
</dbReference>
<organism evidence="6 7">
    <name type="scientific">Chryseosolibacter histidini</name>
    <dbReference type="NCBI Taxonomy" id="2782349"/>
    <lineage>
        <taxon>Bacteria</taxon>
        <taxon>Pseudomonadati</taxon>
        <taxon>Bacteroidota</taxon>
        <taxon>Cytophagia</taxon>
        <taxon>Cytophagales</taxon>
        <taxon>Chryseotaleaceae</taxon>
        <taxon>Chryseosolibacter</taxon>
    </lineage>
</organism>
<evidence type="ECO:0000256" key="2">
    <source>
        <dbReference type="ARBA" id="ARBA00023295"/>
    </source>
</evidence>
<keyword evidence="3" id="KW-0732">Signal</keyword>
<evidence type="ECO:0000259" key="5">
    <source>
        <dbReference type="Pfam" id="PF21467"/>
    </source>
</evidence>
<protein>
    <submittedName>
        <fullName evidence="6">Beta galactosidase jelly roll domain-containing protein</fullName>
    </submittedName>
</protein>
<dbReference type="InterPro" id="IPR008979">
    <property type="entry name" value="Galactose-bd-like_sf"/>
</dbReference>
<dbReference type="PANTHER" id="PTHR22901:SF0">
    <property type="entry name" value="SIALATE O-ACETYLESTERASE"/>
    <property type="match status" value="1"/>
</dbReference>